<organism evidence="3 4">
    <name type="scientific">Bacteroides luti</name>
    <dbReference type="NCBI Taxonomy" id="1297750"/>
    <lineage>
        <taxon>Bacteria</taxon>
        <taxon>Pseudomonadati</taxon>
        <taxon>Bacteroidota</taxon>
        <taxon>Bacteroidia</taxon>
        <taxon>Bacteroidales</taxon>
        <taxon>Bacteroidaceae</taxon>
        <taxon>Bacteroides</taxon>
    </lineage>
</organism>
<dbReference type="STRING" id="1297750.SAMN05444405_12718"/>
<dbReference type="InterPro" id="IPR007492">
    <property type="entry name" value="LytTR_DNA-bd_dom"/>
</dbReference>
<dbReference type="GO" id="GO:0003677">
    <property type="term" value="F:DNA binding"/>
    <property type="evidence" value="ECO:0007669"/>
    <property type="project" value="InterPro"/>
</dbReference>
<keyword evidence="1" id="KW-1133">Transmembrane helix</keyword>
<dbReference type="GO" id="GO:0000156">
    <property type="term" value="F:phosphorelay response regulator activity"/>
    <property type="evidence" value="ECO:0007669"/>
    <property type="project" value="InterPro"/>
</dbReference>
<dbReference type="InterPro" id="IPR046947">
    <property type="entry name" value="LytR-like"/>
</dbReference>
<feature type="transmembrane region" description="Helical" evidence="1">
    <location>
        <begin position="16"/>
        <end position="35"/>
    </location>
</feature>
<keyword evidence="1" id="KW-0812">Transmembrane</keyword>
<evidence type="ECO:0000259" key="2">
    <source>
        <dbReference type="PROSITE" id="PS50930"/>
    </source>
</evidence>
<dbReference type="Pfam" id="PF04397">
    <property type="entry name" value="LytTR"/>
    <property type="match status" value="1"/>
</dbReference>
<dbReference type="Gene3D" id="2.40.50.1020">
    <property type="entry name" value="LytTr DNA-binding domain"/>
    <property type="match status" value="1"/>
</dbReference>
<accession>A0A1M5HH90</accession>
<dbReference type="Proteomes" id="UP000184509">
    <property type="component" value="Unassembled WGS sequence"/>
</dbReference>
<keyword evidence="1" id="KW-0472">Membrane</keyword>
<evidence type="ECO:0000313" key="4">
    <source>
        <dbReference type="Proteomes" id="UP000184509"/>
    </source>
</evidence>
<proteinExistence type="predicted"/>
<gene>
    <name evidence="3" type="ORF">SAMN05444405_12718</name>
</gene>
<dbReference type="PROSITE" id="PS50930">
    <property type="entry name" value="HTH_LYTTR"/>
    <property type="match status" value="1"/>
</dbReference>
<feature type="transmembrane region" description="Helical" evidence="1">
    <location>
        <begin position="81"/>
        <end position="104"/>
    </location>
</feature>
<reference evidence="3 4" key="1">
    <citation type="submission" date="2016-11" db="EMBL/GenBank/DDBJ databases">
        <authorList>
            <person name="Jaros S."/>
            <person name="Januszkiewicz K."/>
            <person name="Wedrychowicz H."/>
        </authorList>
    </citation>
    <scope>NUCLEOTIDE SEQUENCE [LARGE SCALE GENOMIC DNA]</scope>
    <source>
        <strain evidence="3 4">DSM 26991</strain>
    </source>
</reference>
<feature type="transmembrane region" description="Helical" evidence="1">
    <location>
        <begin position="41"/>
        <end position="60"/>
    </location>
</feature>
<evidence type="ECO:0000256" key="1">
    <source>
        <dbReference type="SAM" id="Phobius"/>
    </source>
</evidence>
<keyword evidence="4" id="KW-1185">Reference proteome</keyword>
<protein>
    <submittedName>
        <fullName evidence="3">Transcriptional regulator, LytTR family</fullName>
    </submittedName>
</protein>
<name>A0A1M5HH90_9BACE</name>
<dbReference type="PANTHER" id="PTHR37299">
    <property type="entry name" value="TRANSCRIPTIONAL REGULATOR-RELATED"/>
    <property type="match status" value="1"/>
</dbReference>
<dbReference type="SMART" id="SM00850">
    <property type="entry name" value="LytTR"/>
    <property type="match status" value="1"/>
</dbReference>
<feature type="domain" description="HTH LytTR-type" evidence="2">
    <location>
        <begin position="190"/>
        <end position="294"/>
    </location>
</feature>
<dbReference type="RefSeq" id="WP_083547737.1">
    <property type="nucleotide sequence ID" value="NZ_FQTV01000027.1"/>
</dbReference>
<dbReference type="PANTHER" id="PTHR37299:SF1">
    <property type="entry name" value="STAGE 0 SPORULATION PROTEIN A HOMOLOG"/>
    <property type="match status" value="1"/>
</dbReference>
<dbReference type="AlphaFoldDB" id="A0A1M5HH90"/>
<evidence type="ECO:0000313" key="3">
    <source>
        <dbReference type="EMBL" id="SHG15291.1"/>
    </source>
</evidence>
<dbReference type="OrthoDB" id="1116942at2"/>
<dbReference type="EMBL" id="FQTV01000027">
    <property type="protein sequence ID" value="SHG15291.1"/>
    <property type="molecule type" value="Genomic_DNA"/>
</dbReference>
<sequence>MNVTYSYYKISKTVSYVFLWCSLAVVHAVVMQPLIPISLGWLLLDGFLFSTLLLFLGLVYKIYVQSKLLSLTIFPQTIFNYVSLGICTMALWLGGGLLLLYLFVPGKVFSSLLPTVPVRALIGALIYASAAIYDYLTPDKEIEDDEIIVKENISKDFTASKENLTPDVSLPITEPLPADVHTEDEILERIAIRSGQKIQVVMIGEIYYFQSDGDYVMIFTEKGKYMKEQTMKYFEEHLPKNKFVRIHRSCIVNVEMISRIESYNKQQQMLILKNGHQIKASIAGYRTLKAALQL</sequence>